<accession>D8RQB1</accession>
<dbReference type="Gene3D" id="3.80.10.10">
    <property type="entry name" value="Ribonuclease Inhibitor"/>
    <property type="match status" value="1"/>
</dbReference>
<feature type="domain" description="Disease resistance R13L4/SHOC-2-like LRR" evidence="2">
    <location>
        <begin position="37"/>
        <end position="275"/>
    </location>
</feature>
<name>D8RQB1_SELML</name>
<gene>
    <name evidence="3" type="ORF">SELMODRAFT_413817</name>
</gene>
<dbReference type="Proteomes" id="UP000001514">
    <property type="component" value="Unassembled WGS sequence"/>
</dbReference>
<proteinExistence type="predicted"/>
<dbReference type="InterPro" id="IPR055414">
    <property type="entry name" value="LRR_R13L4/SHOC2-like"/>
</dbReference>
<dbReference type="SUPFAM" id="SSF52058">
    <property type="entry name" value="L domain-like"/>
    <property type="match status" value="1"/>
</dbReference>
<sequence>MEIESLQYLKCDSNVRNFGFDMLYKLSNLKELTIHASDTEVVDLTGISSATHLRHLEMIGSSSSSGLIILSEGFTALEHLETLFLVSRNIEFRRVSAGSGRFKELMRCEIICMSSRGARWSSLFKGSLNLQVFRITGVEEDQTHDEGFTWIEKCHGLRVFDLYNHKMKNLSCLHRLKRLEELHLICDGVACQQLAPPGSFPNLKELKLDSFPESLQLDPNFITSSAMENLKTLHLSFATARDHLPLFVTSLPSLKFLTVEGYMRNLVSTTITSFPSSLQELHLYSYEQLPDDFFAIQAKLITVQCLLLSSQQGKDRGNWQKIPASISLLPCVSSLDTDVGHASRP</sequence>
<dbReference type="InterPro" id="IPR050715">
    <property type="entry name" value="LRR-SigEffector_domain"/>
</dbReference>
<organism evidence="4">
    <name type="scientific">Selaginella moellendorffii</name>
    <name type="common">Spikemoss</name>
    <dbReference type="NCBI Taxonomy" id="88036"/>
    <lineage>
        <taxon>Eukaryota</taxon>
        <taxon>Viridiplantae</taxon>
        <taxon>Streptophyta</taxon>
        <taxon>Embryophyta</taxon>
        <taxon>Tracheophyta</taxon>
        <taxon>Lycopodiopsida</taxon>
        <taxon>Selaginellales</taxon>
        <taxon>Selaginellaceae</taxon>
        <taxon>Selaginella</taxon>
    </lineage>
</organism>
<evidence type="ECO:0000259" key="2">
    <source>
        <dbReference type="Pfam" id="PF23598"/>
    </source>
</evidence>
<dbReference type="InterPro" id="IPR032675">
    <property type="entry name" value="LRR_dom_sf"/>
</dbReference>
<protein>
    <recommendedName>
        <fullName evidence="2">Disease resistance R13L4/SHOC-2-like LRR domain-containing protein</fullName>
    </recommendedName>
</protein>
<keyword evidence="4" id="KW-1185">Reference proteome</keyword>
<dbReference type="InParanoid" id="D8RQB1"/>
<dbReference type="Gramene" id="EFJ25825">
    <property type="protein sequence ID" value="EFJ25825"/>
    <property type="gene ID" value="SELMODRAFT_413817"/>
</dbReference>
<evidence type="ECO:0000256" key="1">
    <source>
        <dbReference type="ARBA" id="ARBA00022737"/>
    </source>
</evidence>
<dbReference type="EMBL" id="GL377586">
    <property type="protein sequence ID" value="EFJ25825.1"/>
    <property type="molecule type" value="Genomic_DNA"/>
</dbReference>
<evidence type="ECO:0000313" key="3">
    <source>
        <dbReference type="EMBL" id="EFJ25825.1"/>
    </source>
</evidence>
<evidence type="ECO:0000313" key="4">
    <source>
        <dbReference type="Proteomes" id="UP000001514"/>
    </source>
</evidence>
<dbReference type="PANTHER" id="PTHR45752">
    <property type="entry name" value="LEUCINE-RICH REPEAT-CONTAINING"/>
    <property type="match status" value="1"/>
</dbReference>
<dbReference type="KEGG" id="smo:SELMODRAFT_413817"/>
<dbReference type="Pfam" id="PF23598">
    <property type="entry name" value="LRR_14"/>
    <property type="match status" value="1"/>
</dbReference>
<reference evidence="3 4" key="1">
    <citation type="journal article" date="2011" name="Science">
        <title>The Selaginella genome identifies genetic changes associated with the evolution of vascular plants.</title>
        <authorList>
            <person name="Banks J.A."/>
            <person name="Nishiyama T."/>
            <person name="Hasebe M."/>
            <person name="Bowman J.L."/>
            <person name="Gribskov M."/>
            <person name="dePamphilis C."/>
            <person name="Albert V.A."/>
            <person name="Aono N."/>
            <person name="Aoyama T."/>
            <person name="Ambrose B.A."/>
            <person name="Ashton N.W."/>
            <person name="Axtell M.J."/>
            <person name="Barker E."/>
            <person name="Barker M.S."/>
            <person name="Bennetzen J.L."/>
            <person name="Bonawitz N.D."/>
            <person name="Chapple C."/>
            <person name="Cheng C."/>
            <person name="Correa L.G."/>
            <person name="Dacre M."/>
            <person name="DeBarry J."/>
            <person name="Dreyer I."/>
            <person name="Elias M."/>
            <person name="Engstrom E.M."/>
            <person name="Estelle M."/>
            <person name="Feng L."/>
            <person name="Finet C."/>
            <person name="Floyd S.K."/>
            <person name="Frommer W.B."/>
            <person name="Fujita T."/>
            <person name="Gramzow L."/>
            <person name="Gutensohn M."/>
            <person name="Harholt J."/>
            <person name="Hattori M."/>
            <person name="Heyl A."/>
            <person name="Hirai T."/>
            <person name="Hiwatashi Y."/>
            <person name="Ishikawa M."/>
            <person name="Iwata M."/>
            <person name="Karol K.G."/>
            <person name="Koehler B."/>
            <person name="Kolukisaoglu U."/>
            <person name="Kubo M."/>
            <person name="Kurata T."/>
            <person name="Lalonde S."/>
            <person name="Li K."/>
            <person name="Li Y."/>
            <person name="Litt A."/>
            <person name="Lyons E."/>
            <person name="Manning G."/>
            <person name="Maruyama T."/>
            <person name="Michael T.P."/>
            <person name="Mikami K."/>
            <person name="Miyazaki S."/>
            <person name="Morinaga S."/>
            <person name="Murata T."/>
            <person name="Mueller-Roeber B."/>
            <person name="Nelson D.R."/>
            <person name="Obara M."/>
            <person name="Oguri Y."/>
            <person name="Olmstead R.G."/>
            <person name="Onodera N."/>
            <person name="Petersen B.L."/>
            <person name="Pils B."/>
            <person name="Prigge M."/>
            <person name="Rensing S.A."/>
            <person name="Riano-Pachon D.M."/>
            <person name="Roberts A.W."/>
            <person name="Sato Y."/>
            <person name="Scheller H.V."/>
            <person name="Schulz B."/>
            <person name="Schulz C."/>
            <person name="Shakirov E.V."/>
            <person name="Shibagaki N."/>
            <person name="Shinohara N."/>
            <person name="Shippen D.E."/>
            <person name="Soerensen I."/>
            <person name="Sotooka R."/>
            <person name="Sugimoto N."/>
            <person name="Sugita M."/>
            <person name="Sumikawa N."/>
            <person name="Tanurdzic M."/>
            <person name="Theissen G."/>
            <person name="Ulvskov P."/>
            <person name="Wakazuki S."/>
            <person name="Weng J.K."/>
            <person name="Willats W.W."/>
            <person name="Wipf D."/>
            <person name="Wolf P.G."/>
            <person name="Yang L."/>
            <person name="Zimmer A.D."/>
            <person name="Zhu Q."/>
            <person name="Mitros T."/>
            <person name="Hellsten U."/>
            <person name="Loque D."/>
            <person name="Otillar R."/>
            <person name="Salamov A."/>
            <person name="Schmutz J."/>
            <person name="Shapiro H."/>
            <person name="Lindquist E."/>
            <person name="Lucas S."/>
            <person name="Rokhsar D."/>
            <person name="Grigoriev I.V."/>
        </authorList>
    </citation>
    <scope>NUCLEOTIDE SEQUENCE [LARGE SCALE GENOMIC DNA]</scope>
</reference>
<dbReference type="PANTHER" id="PTHR45752:SF194">
    <property type="entry name" value="NB-ARC DOMAIN-CONTAINING PROTEIN"/>
    <property type="match status" value="1"/>
</dbReference>
<keyword evidence="1" id="KW-0677">Repeat</keyword>
<dbReference type="HOGENOM" id="CLU_805103_0_0_1"/>
<dbReference type="AlphaFoldDB" id="D8RQB1"/>